<dbReference type="InterPro" id="IPR052579">
    <property type="entry name" value="Zinc_finger_SWIM"/>
</dbReference>
<comment type="caution">
    <text evidence="8">The sequence shown here is derived from an EMBL/GenBank/DDBJ whole genome shotgun (WGS) entry which is preliminary data.</text>
</comment>
<dbReference type="EMBL" id="CAJOBF010005141">
    <property type="protein sequence ID" value="CAF4165354.1"/>
    <property type="molecule type" value="Genomic_DNA"/>
</dbReference>
<feature type="domain" description="SWIM-type" evidence="7">
    <location>
        <begin position="392"/>
        <end position="430"/>
    </location>
</feature>
<evidence type="ECO:0000256" key="5">
    <source>
        <dbReference type="PROSITE-ProRule" id="PRU00309"/>
    </source>
</evidence>
<dbReference type="SUPFAM" id="SSF57716">
    <property type="entry name" value="Glucocorticoid receptor-like (DNA-binding domain)"/>
    <property type="match status" value="1"/>
</dbReference>
<keyword evidence="3" id="KW-0862">Zinc</keyword>
<dbReference type="EMBL" id="CAJNRG010010187">
    <property type="protein sequence ID" value="CAF2120107.1"/>
    <property type="molecule type" value="Genomic_DNA"/>
</dbReference>
<proteinExistence type="predicted"/>
<dbReference type="InterPro" id="IPR007527">
    <property type="entry name" value="Znf_SWIM"/>
</dbReference>
<accession>A0A816V6P3</accession>
<dbReference type="GO" id="GO:0008270">
    <property type="term" value="F:zinc ion binding"/>
    <property type="evidence" value="ECO:0007669"/>
    <property type="project" value="UniProtKB-KW"/>
</dbReference>
<evidence type="ECO:0000313" key="8">
    <source>
        <dbReference type="EMBL" id="CAF2120107.1"/>
    </source>
</evidence>
<dbReference type="AlphaFoldDB" id="A0A816V6P3"/>
<evidence type="ECO:0000256" key="3">
    <source>
        <dbReference type="ARBA" id="ARBA00022833"/>
    </source>
</evidence>
<dbReference type="Gene3D" id="6.20.210.20">
    <property type="entry name" value="THAP domain"/>
    <property type="match status" value="1"/>
</dbReference>
<dbReference type="PANTHER" id="PTHR31569">
    <property type="entry name" value="SWIM-TYPE DOMAIN-CONTAINING PROTEIN"/>
    <property type="match status" value="1"/>
</dbReference>
<dbReference type="Pfam" id="PF04434">
    <property type="entry name" value="SWIM"/>
    <property type="match status" value="1"/>
</dbReference>
<evidence type="ECO:0000259" key="7">
    <source>
        <dbReference type="PROSITE" id="PS50966"/>
    </source>
</evidence>
<evidence type="ECO:0000313" key="12">
    <source>
        <dbReference type="Proteomes" id="UP000663887"/>
    </source>
</evidence>
<dbReference type="GO" id="GO:0003677">
    <property type="term" value="F:DNA binding"/>
    <property type="evidence" value="ECO:0007669"/>
    <property type="project" value="UniProtKB-UniRule"/>
</dbReference>
<keyword evidence="2 5" id="KW-0863">Zinc-finger</keyword>
<evidence type="ECO:0000256" key="2">
    <source>
        <dbReference type="ARBA" id="ARBA00022771"/>
    </source>
</evidence>
<sequence>MVKRCVVCLKQDTRSATSSFHRFLVDKNLQQLWLTILNRLDLTYVSNHRVCDSHFDSSSFKINKNKNMLITKNSKRLKRGALPMNLVTSTQSTKSTCSVLTQTELDLNDLSNLFEKLSLYEQKIFRTTICIERFRDDDTNIKYFTGFRSYNMFCLVFELLQKLNDLSETQVVMIDKDLTNADILQHYFDKARTLLCAFHVLKYLEVQIHALKILLTNRMNIMKNIRKLLYDNDQMSAIYLKEIKINSEETDFYEYFEKNWLSCCEMWQKKYRKNLFNFDTDTNNHLERFNRLLKDHISYNMHISECVIKLLVFIGDFKAEERNSNISLKQKIYNDDDSILLKKFGSQLTNKANELLRKQNDEIKRKNYFIEEIEDNKWKVGQKDEEKNHSITSSIASRDSNNNLLFCDCQFYLQNHLPCRHMIVLLNKINDEIYERTCELQQIISLNKRWLKSPTKYYLNEANDYDDIPNYNSQFTVTQSTPKENKILNSNDKYSSIRPTLDILAARIIQSGTIEFNEHFNFLNCIADLISLNKQRIVQLCKFFKTHLFQKCRSSYRTRNICKFIG</sequence>
<evidence type="ECO:0000313" key="11">
    <source>
        <dbReference type="EMBL" id="CAF4165371.1"/>
    </source>
</evidence>
<dbReference type="PROSITE" id="PS50950">
    <property type="entry name" value="ZF_THAP"/>
    <property type="match status" value="1"/>
</dbReference>
<keyword evidence="4 5" id="KW-0238">DNA-binding</keyword>
<evidence type="ECO:0000259" key="6">
    <source>
        <dbReference type="PROSITE" id="PS50950"/>
    </source>
</evidence>
<dbReference type="SMART" id="SM00980">
    <property type="entry name" value="THAP"/>
    <property type="match status" value="1"/>
</dbReference>
<gene>
    <name evidence="10" type="ORF">UXM345_LOCUS25948</name>
    <name evidence="11" type="ORF">UXM345_LOCUS25949</name>
    <name evidence="8" type="ORF">XDN619_LOCUS22530</name>
    <name evidence="9" type="ORF">XDN619_LOCUS22531</name>
</gene>
<feature type="domain" description="THAP-type" evidence="6">
    <location>
        <begin position="1"/>
        <end position="86"/>
    </location>
</feature>
<dbReference type="Pfam" id="PF05485">
    <property type="entry name" value="THAP"/>
    <property type="match status" value="1"/>
</dbReference>
<evidence type="ECO:0000313" key="10">
    <source>
        <dbReference type="EMBL" id="CAF4165354.1"/>
    </source>
</evidence>
<evidence type="ECO:0008006" key="13">
    <source>
        <dbReference type="Google" id="ProtNLM"/>
    </source>
</evidence>
<reference evidence="8" key="1">
    <citation type="submission" date="2021-02" db="EMBL/GenBank/DDBJ databases">
        <authorList>
            <person name="Nowell W R."/>
        </authorList>
    </citation>
    <scope>NUCLEOTIDE SEQUENCE</scope>
</reference>
<evidence type="ECO:0000313" key="9">
    <source>
        <dbReference type="EMBL" id="CAF2120110.1"/>
    </source>
</evidence>
<name>A0A816V6P3_9BILA</name>
<dbReference type="InterPro" id="IPR006612">
    <property type="entry name" value="THAP_Znf"/>
</dbReference>
<dbReference type="Proteomes" id="UP000663887">
    <property type="component" value="Unassembled WGS sequence"/>
</dbReference>
<dbReference type="PROSITE" id="PS50966">
    <property type="entry name" value="ZF_SWIM"/>
    <property type="match status" value="1"/>
</dbReference>
<dbReference type="EMBL" id="CAJOBF010005141">
    <property type="protein sequence ID" value="CAF4165371.1"/>
    <property type="molecule type" value="Genomic_DNA"/>
</dbReference>
<dbReference type="InterPro" id="IPR038441">
    <property type="entry name" value="THAP_Znf_sf"/>
</dbReference>
<protein>
    <recommendedName>
        <fullName evidence="13">SWIM-type domain-containing protein</fullName>
    </recommendedName>
</protein>
<organism evidence="8 12">
    <name type="scientific">Rotaria magnacalcarata</name>
    <dbReference type="NCBI Taxonomy" id="392030"/>
    <lineage>
        <taxon>Eukaryota</taxon>
        <taxon>Metazoa</taxon>
        <taxon>Spiralia</taxon>
        <taxon>Gnathifera</taxon>
        <taxon>Rotifera</taxon>
        <taxon>Eurotatoria</taxon>
        <taxon>Bdelloidea</taxon>
        <taxon>Philodinida</taxon>
        <taxon>Philodinidae</taxon>
        <taxon>Rotaria</taxon>
    </lineage>
</organism>
<evidence type="ECO:0000256" key="1">
    <source>
        <dbReference type="ARBA" id="ARBA00022723"/>
    </source>
</evidence>
<dbReference type="EMBL" id="CAJNRG010010187">
    <property type="protein sequence ID" value="CAF2120110.1"/>
    <property type="molecule type" value="Genomic_DNA"/>
</dbReference>
<keyword evidence="1" id="KW-0479">Metal-binding</keyword>
<dbReference type="PANTHER" id="PTHR31569:SF4">
    <property type="entry name" value="SWIM-TYPE DOMAIN-CONTAINING PROTEIN"/>
    <property type="match status" value="1"/>
</dbReference>
<evidence type="ECO:0000256" key="4">
    <source>
        <dbReference type="ARBA" id="ARBA00023125"/>
    </source>
</evidence>
<dbReference type="Proteomes" id="UP000663842">
    <property type="component" value="Unassembled WGS sequence"/>
</dbReference>